<dbReference type="EMBL" id="CAJJDM010000217">
    <property type="protein sequence ID" value="CAD8117756.1"/>
    <property type="molecule type" value="Genomic_DNA"/>
</dbReference>
<keyword evidence="2" id="KW-1185">Reference proteome</keyword>
<accession>A0A8S1QQ39</accession>
<gene>
    <name evidence="1" type="ORF">PPRIM_AZ9-3.1.T2080012</name>
</gene>
<reference evidence="1" key="1">
    <citation type="submission" date="2021-01" db="EMBL/GenBank/DDBJ databases">
        <authorList>
            <consortium name="Genoscope - CEA"/>
            <person name="William W."/>
        </authorList>
    </citation>
    <scope>NUCLEOTIDE SEQUENCE</scope>
</reference>
<sequence>MIVDYDTGALACEYFSDESIDSCTAIIAEINNLCKL</sequence>
<organism evidence="1 2">
    <name type="scientific">Paramecium primaurelia</name>
    <dbReference type="NCBI Taxonomy" id="5886"/>
    <lineage>
        <taxon>Eukaryota</taxon>
        <taxon>Sar</taxon>
        <taxon>Alveolata</taxon>
        <taxon>Ciliophora</taxon>
        <taxon>Intramacronucleata</taxon>
        <taxon>Oligohymenophorea</taxon>
        <taxon>Peniculida</taxon>
        <taxon>Parameciidae</taxon>
        <taxon>Paramecium</taxon>
    </lineage>
</organism>
<proteinExistence type="predicted"/>
<comment type="caution">
    <text evidence="1">The sequence shown here is derived from an EMBL/GenBank/DDBJ whole genome shotgun (WGS) entry which is preliminary data.</text>
</comment>
<protein>
    <submittedName>
        <fullName evidence="1">Uncharacterized protein</fullName>
    </submittedName>
</protein>
<evidence type="ECO:0000313" key="1">
    <source>
        <dbReference type="EMBL" id="CAD8117756.1"/>
    </source>
</evidence>
<name>A0A8S1QQ39_PARPR</name>
<evidence type="ECO:0000313" key="2">
    <source>
        <dbReference type="Proteomes" id="UP000688137"/>
    </source>
</evidence>
<dbReference type="Proteomes" id="UP000688137">
    <property type="component" value="Unassembled WGS sequence"/>
</dbReference>
<dbReference type="AlphaFoldDB" id="A0A8S1QQ39"/>